<dbReference type="Proteomes" id="UP000615760">
    <property type="component" value="Unassembled WGS sequence"/>
</dbReference>
<evidence type="ECO:0008006" key="5">
    <source>
        <dbReference type="Google" id="ProtNLM"/>
    </source>
</evidence>
<evidence type="ECO:0000256" key="2">
    <source>
        <dbReference type="SAM" id="Phobius"/>
    </source>
</evidence>
<evidence type="ECO:0000313" key="3">
    <source>
        <dbReference type="EMBL" id="GGB86619.1"/>
    </source>
</evidence>
<dbReference type="EMBL" id="BMJE01000009">
    <property type="protein sequence ID" value="GGB86619.1"/>
    <property type="molecule type" value="Genomic_DNA"/>
</dbReference>
<feature type="compositionally biased region" description="Basic and acidic residues" evidence="1">
    <location>
        <begin position="97"/>
        <end position="123"/>
    </location>
</feature>
<gene>
    <name evidence="3" type="ORF">GCM10007424_28380</name>
</gene>
<proteinExistence type="predicted"/>
<dbReference type="RefSeq" id="WP_188621984.1">
    <property type="nucleotide sequence ID" value="NZ_BMJE01000009.1"/>
</dbReference>
<dbReference type="SUPFAM" id="SSF74653">
    <property type="entry name" value="TolA/TonB C-terminal domain"/>
    <property type="match status" value="1"/>
</dbReference>
<protein>
    <recommendedName>
        <fullName evidence="5">Energy transducer TonB</fullName>
    </recommendedName>
</protein>
<name>A0ABQ1K361_9FLAO</name>
<keyword evidence="2" id="KW-0812">Transmembrane</keyword>
<feature type="compositionally biased region" description="Gly residues" evidence="1">
    <location>
        <begin position="163"/>
        <end position="175"/>
    </location>
</feature>
<evidence type="ECO:0000256" key="1">
    <source>
        <dbReference type="SAM" id="MobiDB-lite"/>
    </source>
</evidence>
<feature type="region of interest" description="Disordered" evidence="1">
    <location>
        <begin position="55"/>
        <end position="181"/>
    </location>
</feature>
<keyword evidence="2" id="KW-1133">Transmembrane helix</keyword>
<keyword evidence="2" id="KW-0472">Membrane</keyword>
<accession>A0ABQ1K361</accession>
<feature type="transmembrane region" description="Helical" evidence="2">
    <location>
        <begin position="12"/>
        <end position="35"/>
    </location>
</feature>
<comment type="caution">
    <text evidence="3">The sequence shown here is derived from an EMBL/GenBank/DDBJ whole genome shotgun (WGS) entry which is preliminary data.</text>
</comment>
<evidence type="ECO:0000313" key="4">
    <source>
        <dbReference type="Proteomes" id="UP000615760"/>
    </source>
</evidence>
<organism evidence="3 4">
    <name type="scientific">Flavobacterium suaedae</name>
    <dbReference type="NCBI Taxonomy" id="1767027"/>
    <lineage>
        <taxon>Bacteria</taxon>
        <taxon>Pseudomonadati</taxon>
        <taxon>Bacteroidota</taxon>
        <taxon>Flavobacteriia</taxon>
        <taxon>Flavobacteriales</taxon>
        <taxon>Flavobacteriaceae</taxon>
        <taxon>Flavobacterium</taxon>
    </lineage>
</organism>
<reference evidence="4" key="1">
    <citation type="journal article" date="2019" name="Int. J. Syst. Evol. Microbiol.">
        <title>The Global Catalogue of Microorganisms (GCM) 10K type strain sequencing project: providing services to taxonomists for standard genome sequencing and annotation.</title>
        <authorList>
            <consortium name="The Broad Institute Genomics Platform"/>
            <consortium name="The Broad Institute Genome Sequencing Center for Infectious Disease"/>
            <person name="Wu L."/>
            <person name="Ma J."/>
        </authorList>
    </citation>
    <scope>NUCLEOTIDE SEQUENCE [LARGE SCALE GENOMIC DNA]</scope>
    <source>
        <strain evidence="4">CGMCC 1.15461</strain>
    </source>
</reference>
<keyword evidence="4" id="KW-1185">Reference proteome</keyword>
<feature type="compositionally biased region" description="Low complexity" evidence="1">
    <location>
        <begin position="65"/>
        <end position="74"/>
    </location>
</feature>
<sequence>MKFLETDREKKSFGITTAIIALLLLLCIFFGLSYMDPPPESGIAINFGTTDAGMGAVQPTTPIQSAPQPTQSEPEPTPVEDEVVTQDVTDAPVINSEEPKKQPKEKTEKPKPKPDPKPSKSTEDALNNLLNGPKSDGEANSGQGDDLTPGDEGKINGELNGNYGNGGKGSGGTGDGNYQLGNRRALAKPQPQYTCNEQGKVVVQISVNKSGKVISATAGARGTTNSAKCLLDQARAAAMKTTWEPDPNAPDKQIGRIVYNFTLTE</sequence>